<sequence length="109" mass="12600">MAYPEDALDFAQAYVGGRCRPMDEDACDDEDLGVKIGIARVYFDEFFYHKCHGKQNLALIELQEDVPAEYHHVCLPFLYDAEKLARSPDLRMTSYGYTTDRKNHFSLLN</sequence>
<dbReference type="Proteomes" id="UP000271889">
    <property type="component" value="Unassembled WGS sequence"/>
</dbReference>
<dbReference type="OrthoDB" id="6353231at2759"/>
<accession>A0A3P6SFN2</accession>
<evidence type="ECO:0000313" key="2">
    <source>
        <dbReference type="Proteomes" id="UP000271889"/>
    </source>
</evidence>
<evidence type="ECO:0008006" key="3">
    <source>
        <dbReference type="Google" id="ProtNLM"/>
    </source>
</evidence>
<proteinExistence type="predicted"/>
<organism evidence="1 2">
    <name type="scientific">Cylicostephanus goldi</name>
    <name type="common">Nematode worm</name>
    <dbReference type="NCBI Taxonomy" id="71465"/>
    <lineage>
        <taxon>Eukaryota</taxon>
        <taxon>Metazoa</taxon>
        <taxon>Ecdysozoa</taxon>
        <taxon>Nematoda</taxon>
        <taxon>Chromadorea</taxon>
        <taxon>Rhabditida</taxon>
        <taxon>Rhabditina</taxon>
        <taxon>Rhabditomorpha</taxon>
        <taxon>Strongyloidea</taxon>
        <taxon>Strongylidae</taxon>
        <taxon>Cylicostephanus</taxon>
    </lineage>
</organism>
<reference evidence="1 2" key="1">
    <citation type="submission" date="2018-11" db="EMBL/GenBank/DDBJ databases">
        <authorList>
            <consortium name="Pathogen Informatics"/>
        </authorList>
    </citation>
    <scope>NUCLEOTIDE SEQUENCE [LARGE SCALE GENOMIC DNA]</scope>
</reference>
<protein>
    <recommendedName>
        <fullName evidence="3">Peptidase S1 domain-containing protein</fullName>
    </recommendedName>
</protein>
<name>A0A3P6SFN2_CYLGO</name>
<dbReference type="AlphaFoldDB" id="A0A3P6SFN2"/>
<dbReference type="EMBL" id="UYRV01005826">
    <property type="protein sequence ID" value="VDK53051.1"/>
    <property type="molecule type" value="Genomic_DNA"/>
</dbReference>
<keyword evidence="2" id="KW-1185">Reference proteome</keyword>
<gene>
    <name evidence="1" type="ORF">CGOC_LOCUS2562</name>
</gene>
<evidence type="ECO:0000313" key="1">
    <source>
        <dbReference type="EMBL" id="VDK53051.1"/>
    </source>
</evidence>